<proteinExistence type="predicted"/>
<dbReference type="InterPro" id="IPR043872">
    <property type="entry name" value="DUF5832"/>
</dbReference>
<dbReference type="EMBL" id="CABVLZ010000002">
    <property type="protein sequence ID" value="VVU94877.1"/>
    <property type="molecule type" value="Genomic_DNA"/>
</dbReference>
<organism evidence="2">
    <name type="scientific">seawater metagenome</name>
    <dbReference type="NCBI Taxonomy" id="1561972"/>
    <lineage>
        <taxon>unclassified sequences</taxon>
        <taxon>metagenomes</taxon>
        <taxon>ecological metagenomes</taxon>
    </lineage>
</organism>
<evidence type="ECO:0000256" key="1">
    <source>
        <dbReference type="SAM" id="Coils"/>
    </source>
</evidence>
<sequence>MCDNQVKIDYLTEDQIIKNQKFVCLSFLSPEGISNCQIRGLKIRGVYETYEEATQRAKELRDIDKHFHVFVGEVGKWLPWDPSPDSDKVQEENYAENQLQELMKSYRENQKEAQKYEQQRKQDLIEKNIEHNISTKKQNKEDVEKELIELRNKELSEKDKMIEKNLEKTLGNIDEEIAKLEGRTKTSKNEKNEILKNFENITIDDEEIEKTSKELEESKALYEQLTRGSK</sequence>
<dbReference type="Pfam" id="PF19150">
    <property type="entry name" value="DUF5832"/>
    <property type="match status" value="1"/>
</dbReference>
<gene>
    <name evidence="2" type="ORF">CPAV1605_602</name>
</gene>
<accession>A0A5E8CIH8</accession>
<protein>
    <submittedName>
        <fullName evidence="2">Uncharacterized protein</fullName>
    </submittedName>
</protein>
<name>A0A5E8CIH8_9ZZZZ</name>
<feature type="coiled-coil region" evidence="1">
    <location>
        <begin position="99"/>
        <end position="183"/>
    </location>
</feature>
<keyword evidence="1" id="KW-0175">Coiled coil</keyword>
<evidence type="ECO:0000313" key="2">
    <source>
        <dbReference type="EMBL" id="VVU94877.1"/>
    </source>
</evidence>
<reference evidence="2" key="1">
    <citation type="submission" date="2019-09" db="EMBL/GenBank/DDBJ databases">
        <authorList>
            <person name="Needham M D."/>
        </authorList>
    </citation>
    <scope>NUCLEOTIDE SEQUENCE</scope>
</reference>
<dbReference type="AlphaFoldDB" id="A0A5E8CIH8"/>